<dbReference type="OrthoDB" id="9813965at2"/>
<sequence>MDELTLKIAGMSCGHCVGQVTKALTRLDGVRVNSVKVGEAIVVYDPREIVPTEIIQAVNEAGYEAELVRRVA</sequence>
<gene>
    <name evidence="3" type="primary">copZ</name>
    <name evidence="3" type="ORF">NITLEN_60119</name>
</gene>
<dbReference type="SUPFAM" id="SSF55008">
    <property type="entry name" value="HMA, heavy metal-associated domain"/>
    <property type="match status" value="1"/>
</dbReference>
<dbReference type="PROSITE" id="PS50846">
    <property type="entry name" value="HMA_2"/>
    <property type="match status" value="1"/>
</dbReference>
<evidence type="ECO:0000256" key="1">
    <source>
        <dbReference type="ARBA" id="ARBA00022723"/>
    </source>
</evidence>
<evidence type="ECO:0000259" key="2">
    <source>
        <dbReference type="PROSITE" id="PS50846"/>
    </source>
</evidence>
<dbReference type="FunFam" id="3.30.70.100:FF:000001">
    <property type="entry name" value="ATPase copper transporting beta"/>
    <property type="match status" value="1"/>
</dbReference>
<accession>A0A330L8X9</accession>
<dbReference type="GO" id="GO:0046872">
    <property type="term" value="F:metal ion binding"/>
    <property type="evidence" value="ECO:0007669"/>
    <property type="project" value="UniProtKB-KW"/>
</dbReference>
<protein>
    <submittedName>
        <fullName evidence="3">Copper chaperone CopZ</fullName>
    </submittedName>
</protein>
<dbReference type="Pfam" id="PF00403">
    <property type="entry name" value="HMA"/>
    <property type="match status" value="1"/>
</dbReference>
<keyword evidence="4" id="KW-1185">Reference proteome</keyword>
<evidence type="ECO:0000313" key="4">
    <source>
        <dbReference type="Proteomes" id="UP000248168"/>
    </source>
</evidence>
<dbReference type="CDD" id="cd00371">
    <property type="entry name" value="HMA"/>
    <property type="match status" value="1"/>
</dbReference>
<keyword evidence="1" id="KW-0479">Metal-binding</keyword>
<dbReference type="Gene3D" id="3.30.70.100">
    <property type="match status" value="1"/>
</dbReference>
<dbReference type="EMBL" id="OUNR01000019">
    <property type="protein sequence ID" value="SPP66316.1"/>
    <property type="molecule type" value="Genomic_DNA"/>
</dbReference>
<dbReference type="InterPro" id="IPR006121">
    <property type="entry name" value="HMA_dom"/>
</dbReference>
<organism evidence="3 4">
    <name type="scientific">Nitrospira lenta</name>
    <dbReference type="NCBI Taxonomy" id="1436998"/>
    <lineage>
        <taxon>Bacteria</taxon>
        <taxon>Pseudomonadati</taxon>
        <taxon>Nitrospirota</taxon>
        <taxon>Nitrospiria</taxon>
        <taxon>Nitrospirales</taxon>
        <taxon>Nitrospiraceae</taxon>
        <taxon>Nitrospira</taxon>
    </lineage>
</organism>
<dbReference type="InterPro" id="IPR036163">
    <property type="entry name" value="HMA_dom_sf"/>
</dbReference>
<proteinExistence type="predicted"/>
<reference evidence="4" key="1">
    <citation type="submission" date="2018-04" db="EMBL/GenBank/DDBJ databases">
        <authorList>
            <person name="Lucker S."/>
            <person name="Sakoula D."/>
        </authorList>
    </citation>
    <scope>NUCLEOTIDE SEQUENCE [LARGE SCALE GENOMIC DNA]</scope>
</reference>
<dbReference type="InParanoid" id="A0A330L8X9"/>
<dbReference type="InterPro" id="IPR017969">
    <property type="entry name" value="Heavy-metal-associated_CS"/>
</dbReference>
<name>A0A330L8X9_9BACT</name>
<dbReference type="RefSeq" id="WP_121990495.1">
    <property type="nucleotide sequence ID" value="NZ_OUNR01000019.1"/>
</dbReference>
<dbReference type="PROSITE" id="PS01047">
    <property type="entry name" value="HMA_1"/>
    <property type="match status" value="1"/>
</dbReference>
<dbReference type="AlphaFoldDB" id="A0A330L8X9"/>
<dbReference type="Proteomes" id="UP000248168">
    <property type="component" value="Unassembled WGS sequence"/>
</dbReference>
<feature type="domain" description="HMA" evidence="2">
    <location>
        <begin position="2"/>
        <end position="66"/>
    </location>
</feature>
<evidence type="ECO:0000313" key="3">
    <source>
        <dbReference type="EMBL" id="SPP66316.1"/>
    </source>
</evidence>